<evidence type="ECO:0000256" key="1">
    <source>
        <dbReference type="SAM" id="Phobius"/>
    </source>
</evidence>
<protein>
    <submittedName>
        <fullName evidence="2">Uncharacterized protein</fullName>
    </submittedName>
</protein>
<evidence type="ECO:0000313" key="3">
    <source>
        <dbReference type="Proteomes" id="UP000609531"/>
    </source>
</evidence>
<accession>A0A934IMF9</accession>
<keyword evidence="1" id="KW-0472">Membrane</keyword>
<dbReference type="Proteomes" id="UP000609531">
    <property type="component" value="Unassembled WGS sequence"/>
</dbReference>
<sequence>MNAEEPGEPTPPASRARSDGRTLLAIAGPVLFTPPAMALADRDFSVSGVPAVVVYVFLAWFVGILLTRWLARSRREGR</sequence>
<proteinExistence type="predicted"/>
<gene>
    <name evidence="2" type="ORF">JCR33_00255</name>
</gene>
<keyword evidence="1" id="KW-0812">Transmembrane</keyword>
<dbReference type="EMBL" id="JAEKJA010000001">
    <property type="protein sequence ID" value="MBJ3774099.1"/>
    <property type="molecule type" value="Genomic_DNA"/>
</dbReference>
<feature type="transmembrane region" description="Helical" evidence="1">
    <location>
        <begin position="22"/>
        <end position="40"/>
    </location>
</feature>
<name>A0A934IMF9_9HYPH</name>
<comment type="caution">
    <text evidence="2">The sequence shown here is derived from an EMBL/GenBank/DDBJ whole genome shotgun (WGS) entry which is preliminary data.</text>
</comment>
<dbReference type="AlphaFoldDB" id="A0A934IMF9"/>
<dbReference type="RefSeq" id="WP_198880002.1">
    <property type="nucleotide sequence ID" value="NZ_JAEKJA010000001.1"/>
</dbReference>
<reference evidence="2" key="1">
    <citation type="submission" date="2020-12" db="EMBL/GenBank/DDBJ databases">
        <title>Bacterial taxonomy.</title>
        <authorList>
            <person name="Pan X."/>
        </authorList>
    </citation>
    <scope>NUCLEOTIDE SEQUENCE</scope>
    <source>
        <strain evidence="2">B2012</strain>
    </source>
</reference>
<organism evidence="2 3">
    <name type="scientific">Acuticoccus mangrovi</name>
    <dbReference type="NCBI Taxonomy" id="2796142"/>
    <lineage>
        <taxon>Bacteria</taxon>
        <taxon>Pseudomonadati</taxon>
        <taxon>Pseudomonadota</taxon>
        <taxon>Alphaproteobacteria</taxon>
        <taxon>Hyphomicrobiales</taxon>
        <taxon>Amorphaceae</taxon>
        <taxon>Acuticoccus</taxon>
    </lineage>
</organism>
<evidence type="ECO:0000313" key="2">
    <source>
        <dbReference type="EMBL" id="MBJ3774099.1"/>
    </source>
</evidence>
<feature type="transmembrane region" description="Helical" evidence="1">
    <location>
        <begin position="52"/>
        <end position="71"/>
    </location>
</feature>
<keyword evidence="3" id="KW-1185">Reference proteome</keyword>
<keyword evidence="1" id="KW-1133">Transmembrane helix</keyword>